<evidence type="ECO:0000256" key="1">
    <source>
        <dbReference type="SAM" id="SignalP"/>
    </source>
</evidence>
<evidence type="ECO:0000313" key="3">
    <source>
        <dbReference type="Proteomes" id="UP000464524"/>
    </source>
</evidence>
<dbReference type="Proteomes" id="UP000464524">
    <property type="component" value="Chromosome"/>
</dbReference>
<keyword evidence="3" id="KW-1185">Reference proteome</keyword>
<feature type="signal peptide" evidence="1">
    <location>
        <begin position="1"/>
        <end position="25"/>
    </location>
</feature>
<dbReference type="EMBL" id="CP047656">
    <property type="protein sequence ID" value="QHJ12721.1"/>
    <property type="molecule type" value="Genomic_DNA"/>
</dbReference>
<reference evidence="2 3" key="1">
    <citation type="submission" date="2019-12" db="EMBL/GenBank/DDBJ databases">
        <title>Genome sequencing and assembly of endphytes of Porphyra tenera.</title>
        <authorList>
            <person name="Park J.M."/>
            <person name="Shin R."/>
            <person name="Jo S.H."/>
        </authorList>
    </citation>
    <scope>NUCLEOTIDE SEQUENCE [LARGE SCALE GENOMIC DNA]</scope>
    <source>
        <strain evidence="2 3">GPM4</strain>
    </source>
</reference>
<dbReference type="RefSeq" id="WP_160180903.1">
    <property type="nucleotide sequence ID" value="NZ_CP047656.1"/>
</dbReference>
<feature type="chain" id="PRO_5032600631" evidence="1">
    <location>
        <begin position="26"/>
        <end position="152"/>
    </location>
</feature>
<dbReference type="AlphaFoldDB" id="A0A857JNW9"/>
<dbReference type="OrthoDB" id="6386571at2"/>
<organism evidence="2 3">
    <name type="scientific">Paraglaciecola mesophila</name>
    <dbReference type="NCBI Taxonomy" id="197222"/>
    <lineage>
        <taxon>Bacteria</taxon>
        <taxon>Pseudomonadati</taxon>
        <taxon>Pseudomonadota</taxon>
        <taxon>Gammaproteobacteria</taxon>
        <taxon>Alteromonadales</taxon>
        <taxon>Alteromonadaceae</taxon>
        <taxon>Paraglaciecola</taxon>
    </lineage>
</organism>
<protein>
    <submittedName>
        <fullName evidence="2">Uncharacterized protein</fullName>
    </submittedName>
</protein>
<proteinExistence type="predicted"/>
<sequence>MHTLKVIFCSVSLSLVGLLPFAVQACEFHGGLGFGIYSSFHPMKQIQYQQDFEQPLHVTHPSRVNAETNTSTILNIEYAVPETYQNVVITFSGSEDVTLLSDTRLTAAGVSGSYPLKYKVSKVGHHKISVHINALKREEKVDFSQHVTVNAI</sequence>
<evidence type="ECO:0000313" key="2">
    <source>
        <dbReference type="EMBL" id="QHJ12721.1"/>
    </source>
</evidence>
<gene>
    <name evidence="2" type="ORF">FX988_02979</name>
</gene>
<dbReference type="KEGG" id="pmes:FX988_02979"/>
<keyword evidence="1" id="KW-0732">Signal</keyword>
<name>A0A857JNW9_9ALTE</name>
<accession>A0A857JNW9</accession>
<dbReference type="PROSITE" id="PS51257">
    <property type="entry name" value="PROKAR_LIPOPROTEIN"/>
    <property type="match status" value="1"/>
</dbReference>